<dbReference type="EMBL" id="PZJJ01000015">
    <property type="protein sequence ID" value="PTL38643.1"/>
    <property type="molecule type" value="Genomic_DNA"/>
</dbReference>
<comment type="caution">
    <text evidence="6">The sequence shown here is derived from an EMBL/GenBank/DDBJ whole genome shotgun (WGS) entry which is preliminary data.</text>
</comment>
<evidence type="ECO:0000313" key="7">
    <source>
        <dbReference type="Proteomes" id="UP000240509"/>
    </source>
</evidence>
<keyword evidence="4 5" id="KW-0472">Membrane</keyword>
<keyword evidence="1" id="KW-1003">Cell membrane</keyword>
<dbReference type="Pfam" id="PF07457">
    <property type="entry name" value="DUF1516"/>
    <property type="match status" value="1"/>
</dbReference>
<protein>
    <submittedName>
        <fullName evidence="6">DUF1516 domain-containing protein</fullName>
    </submittedName>
</protein>
<name>A0A2T4U5G0_9BACI</name>
<dbReference type="RefSeq" id="WP_107585056.1">
    <property type="nucleotide sequence ID" value="NZ_PZJJ01000015.1"/>
</dbReference>
<gene>
    <name evidence="6" type="ORF">C6Y45_09825</name>
</gene>
<evidence type="ECO:0000256" key="4">
    <source>
        <dbReference type="ARBA" id="ARBA00023136"/>
    </source>
</evidence>
<evidence type="ECO:0000256" key="1">
    <source>
        <dbReference type="ARBA" id="ARBA00022475"/>
    </source>
</evidence>
<accession>A0A2T4U5G0</accession>
<keyword evidence="2 5" id="KW-0812">Transmembrane</keyword>
<evidence type="ECO:0000256" key="2">
    <source>
        <dbReference type="ARBA" id="ARBA00022692"/>
    </source>
</evidence>
<keyword evidence="3 5" id="KW-1133">Transmembrane helix</keyword>
<dbReference type="AlphaFoldDB" id="A0A2T4U5G0"/>
<reference evidence="6 7" key="1">
    <citation type="submission" date="2018-03" db="EMBL/GenBank/DDBJ databases">
        <title>Alkalicoccus saliphilus sp. nov., isolated from a mineral pool.</title>
        <authorList>
            <person name="Zhao B."/>
        </authorList>
    </citation>
    <scope>NUCLEOTIDE SEQUENCE [LARGE SCALE GENOMIC DNA]</scope>
    <source>
        <strain evidence="6 7">6AG</strain>
    </source>
</reference>
<keyword evidence="7" id="KW-1185">Reference proteome</keyword>
<feature type="transmembrane region" description="Helical" evidence="5">
    <location>
        <begin position="71"/>
        <end position="89"/>
    </location>
</feature>
<evidence type="ECO:0000313" key="6">
    <source>
        <dbReference type="EMBL" id="PTL38643.1"/>
    </source>
</evidence>
<dbReference type="OrthoDB" id="2365314at2"/>
<proteinExistence type="predicted"/>
<feature type="transmembrane region" description="Helical" evidence="5">
    <location>
        <begin position="42"/>
        <end position="65"/>
    </location>
</feature>
<feature type="transmembrane region" description="Helical" evidence="5">
    <location>
        <begin position="12"/>
        <end position="30"/>
    </location>
</feature>
<evidence type="ECO:0000256" key="3">
    <source>
        <dbReference type="ARBA" id="ARBA00022989"/>
    </source>
</evidence>
<evidence type="ECO:0000256" key="5">
    <source>
        <dbReference type="SAM" id="Phobius"/>
    </source>
</evidence>
<dbReference type="InterPro" id="IPR010899">
    <property type="entry name" value="UPF0344"/>
</dbReference>
<sequence>MGIYDIFVHSHSLFFALALISFILVVVFHNKGKAKPAKILHMVLRLLYILLIATGVAMIIMNPYWATVVKGLLAIWLIFAMEMIGTRMGKGTLTGSMKTSMWIQFAVALVLVFVFGYGVTG</sequence>
<organism evidence="6 7">
    <name type="scientific">Alkalicoccus saliphilus</name>
    <dbReference type="NCBI Taxonomy" id="200989"/>
    <lineage>
        <taxon>Bacteria</taxon>
        <taxon>Bacillati</taxon>
        <taxon>Bacillota</taxon>
        <taxon>Bacilli</taxon>
        <taxon>Bacillales</taxon>
        <taxon>Bacillaceae</taxon>
        <taxon>Alkalicoccus</taxon>
    </lineage>
</organism>
<dbReference type="Proteomes" id="UP000240509">
    <property type="component" value="Unassembled WGS sequence"/>
</dbReference>
<feature type="transmembrane region" description="Helical" evidence="5">
    <location>
        <begin position="101"/>
        <end position="119"/>
    </location>
</feature>